<dbReference type="InterPro" id="IPR000415">
    <property type="entry name" value="Nitroreductase-like"/>
</dbReference>
<accession>A0A932MLA4</accession>
<dbReference type="PANTHER" id="PTHR43745:SF2">
    <property type="entry name" value="NITROREDUCTASE MJ1384-RELATED"/>
    <property type="match status" value="1"/>
</dbReference>
<dbReference type="CDD" id="cd02142">
    <property type="entry name" value="McbC_SagB-like_oxidoreductase"/>
    <property type="match status" value="1"/>
</dbReference>
<dbReference type="InterPro" id="IPR052544">
    <property type="entry name" value="Bacteriocin_Proc_Enz"/>
</dbReference>
<evidence type="ECO:0000313" key="2">
    <source>
        <dbReference type="Proteomes" id="UP000782312"/>
    </source>
</evidence>
<dbReference type="PANTHER" id="PTHR43745">
    <property type="entry name" value="NITROREDUCTASE MJ1384-RELATED"/>
    <property type="match status" value="1"/>
</dbReference>
<dbReference type="GO" id="GO:0016491">
    <property type="term" value="F:oxidoreductase activity"/>
    <property type="evidence" value="ECO:0007669"/>
    <property type="project" value="InterPro"/>
</dbReference>
<evidence type="ECO:0000313" key="1">
    <source>
        <dbReference type="EMBL" id="MBI3126370.1"/>
    </source>
</evidence>
<protein>
    <submittedName>
        <fullName evidence="1">SagB family peptide dehydrogenase</fullName>
    </submittedName>
</protein>
<dbReference type="SUPFAM" id="SSF55469">
    <property type="entry name" value="FMN-dependent nitroreductase-like"/>
    <property type="match status" value="2"/>
</dbReference>
<sequence>MASVPGRALAYHERTKHSAASVYADPHSLDWENQPLPFKVYEDLEPIPLPAEPPRAEAPALACLAGGWRGEERPLTLEAIGRLFFLTAGVTKRVEAGGRAHYFRAAACTGALYHIELYLVCGEVKGERGLLAPGVYHLAAHDYAARRLREGDFRAVLGRAALAPPEASPQAYLVFTSTWWRNAWKYRARAYRHAWWDGGTMLANLLAAARALGVPARAVLGFADAPVNHLLGTGPEEEAALFWAELGGRGEAPPEAPPLPLISHRAMPLSKSRVDYPLIREAHAATSFSDPREAASWREGARRLGEDVIPSPGGPAFPLAREETPSGGVDATVLRRGSARRFDPGRPIRFAELSAALRAAAGPLPADFLPEGRPALTGAFLTAHAVEGLPPGAYAYDRAGDRLVQIKAGDFRHEAGHLGLGQALAADAAANVYFLSDLARVTGALGERGYRAAQLEGSVMGGRLYLAAYGMGFGASGLTFYDGDVISFFGPPARGREVMFLALLGHRRRGRAFYA</sequence>
<name>A0A932MLA4_UNCTE</name>
<dbReference type="AlphaFoldDB" id="A0A932MLA4"/>
<dbReference type="EMBL" id="JACPUR010000002">
    <property type="protein sequence ID" value="MBI3126370.1"/>
    <property type="molecule type" value="Genomic_DNA"/>
</dbReference>
<dbReference type="NCBIfam" id="TIGR03605">
    <property type="entry name" value="antibiot_sagB"/>
    <property type="match status" value="1"/>
</dbReference>
<comment type="caution">
    <text evidence="1">The sequence shown here is derived from an EMBL/GenBank/DDBJ whole genome shotgun (WGS) entry which is preliminary data.</text>
</comment>
<gene>
    <name evidence="1" type="ORF">HYZ11_02055</name>
</gene>
<proteinExistence type="predicted"/>
<reference evidence="1" key="1">
    <citation type="submission" date="2020-07" db="EMBL/GenBank/DDBJ databases">
        <title>Huge and variable diversity of episymbiotic CPR bacteria and DPANN archaea in groundwater ecosystems.</title>
        <authorList>
            <person name="He C.Y."/>
            <person name="Keren R."/>
            <person name="Whittaker M."/>
            <person name="Farag I.F."/>
            <person name="Doudna J."/>
            <person name="Cate J.H.D."/>
            <person name="Banfield J.F."/>
        </authorList>
    </citation>
    <scope>NUCLEOTIDE SEQUENCE</scope>
    <source>
        <strain evidence="1">NC_groundwater_763_Ag_S-0.2um_68_21</strain>
    </source>
</reference>
<dbReference type="Proteomes" id="UP000782312">
    <property type="component" value="Unassembled WGS sequence"/>
</dbReference>
<dbReference type="Gene3D" id="3.40.109.10">
    <property type="entry name" value="NADH Oxidase"/>
    <property type="match status" value="2"/>
</dbReference>
<dbReference type="InterPro" id="IPR020051">
    <property type="entry name" value="SagB-type_dehydrogenase"/>
</dbReference>
<organism evidence="1 2">
    <name type="scientific">Tectimicrobiota bacterium</name>
    <dbReference type="NCBI Taxonomy" id="2528274"/>
    <lineage>
        <taxon>Bacteria</taxon>
        <taxon>Pseudomonadati</taxon>
        <taxon>Nitrospinota/Tectimicrobiota group</taxon>
        <taxon>Candidatus Tectimicrobiota</taxon>
    </lineage>
</organism>